<dbReference type="SUPFAM" id="SSF53098">
    <property type="entry name" value="Ribonuclease H-like"/>
    <property type="match status" value="1"/>
</dbReference>
<dbReference type="InterPro" id="IPR012337">
    <property type="entry name" value="RNaseH-like_sf"/>
</dbReference>
<accession>A0A1X1C2N2</accession>
<organism evidence="2 3">
    <name type="scientific">Pantoea conspicua</name>
    <dbReference type="NCBI Taxonomy" id="472705"/>
    <lineage>
        <taxon>Bacteria</taxon>
        <taxon>Pseudomonadati</taxon>
        <taxon>Pseudomonadota</taxon>
        <taxon>Gammaproteobacteria</taxon>
        <taxon>Enterobacterales</taxon>
        <taxon>Erwiniaceae</taxon>
        <taxon>Pantoea</taxon>
    </lineage>
</organism>
<protein>
    <submittedName>
        <fullName evidence="2">ATPase</fullName>
    </submittedName>
</protein>
<dbReference type="InterPro" id="IPR033390">
    <property type="entry name" value="Rv2179c-like"/>
</dbReference>
<keyword evidence="3" id="KW-1185">Reference proteome</keyword>
<evidence type="ECO:0000313" key="3">
    <source>
        <dbReference type="Proteomes" id="UP000193933"/>
    </source>
</evidence>
<dbReference type="EMBL" id="MLFN01000001">
    <property type="protein sequence ID" value="ORM55935.1"/>
    <property type="molecule type" value="Genomic_DNA"/>
</dbReference>
<evidence type="ECO:0000259" key="1">
    <source>
        <dbReference type="Pfam" id="PF16473"/>
    </source>
</evidence>
<dbReference type="OrthoDB" id="256590at2"/>
<gene>
    <name evidence="2" type="ORF">HA41_00445</name>
</gene>
<dbReference type="Gene3D" id="3.30.420.10">
    <property type="entry name" value="Ribonuclease H-like superfamily/Ribonuclease H"/>
    <property type="match status" value="1"/>
</dbReference>
<reference evidence="2 3" key="1">
    <citation type="journal article" date="2017" name="Antonie Van Leeuwenhoek">
        <title>Phylogenomic resolution of the bacterial genus Pantoea and its relationship with Erwinia and Tatumella.</title>
        <authorList>
            <person name="Palmer M."/>
            <person name="Steenkamp E.T."/>
            <person name="Coetzee M.P."/>
            <person name="Chan W.Y."/>
            <person name="van Zyl E."/>
            <person name="De Maayer P."/>
            <person name="Coutinho T.A."/>
            <person name="Blom J."/>
            <person name="Smits T.H."/>
            <person name="Duffy B."/>
            <person name="Venter S.N."/>
        </authorList>
    </citation>
    <scope>NUCLEOTIDE SEQUENCE [LARGE SCALE GENOMIC DNA]</scope>
    <source>
        <strain evidence="2 3">LMG 24534</strain>
    </source>
</reference>
<proteinExistence type="predicted"/>
<comment type="caution">
    <text evidence="2">The sequence shown here is derived from an EMBL/GenBank/DDBJ whole genome shotgun (WGS) entry which is preliminary data.</text>
</comment>
<evidence type="ECO:0000313" key="2">
    <source>
        <dbReference type="EMBL" id="ORM55935.1"/>
    </source>
</evidence>
<dbReference type="InterPro" id="IPR036397">
    <property type="entry name" value="RNaseH_sf"/>
</dbReference>
<name>A0A1X1C2N2_9GAMM</name>
<dbReference type="GO" id="GO:0003676">
    <property type="term" value="F:nucleic acid binding"/>
    <property type="evidence" value="ECO:0007669"/>
    <property type="project" value="InterPro"/>
</dbReference>
<dbReference type="Pfam" id="PF16473">
    <property type="entry name" value="Rv2179c-like"/>
    <property type="match status" value="1"/>
</dbReference>
<sequence length="186" mass="20914">MNHLMLDLETMGNGTYAPVVSIGAVFFEPASGETGDKFQVNISLESSMRHRARPDASTIMWWMSQSEEARSSLLESPQELSTALSRFNDFIFENTNSRFVQVWGNGASFDCVILRSAYQMTGQNPPWNWWNDRDVRTMVEMGKAIGFDPKRDMPFEGTRHNALADAIHQAQYVSASGNASLNNTHQ</sequence>
<dbReference type="Proteomes" id="UP000193933">
    <property type="component" value="Unassembled WGS sequence"/>
</dbReference>
<dbReference type="AlphaFoldDB" id="A0A1X1C2N2"/>
<feature type="domain" description="3'-5' exoribonuclease Rv2179c-like" evidence="1">
    <location>
        <begin position="2"/>
        <end position="175"/>
    </location>
</feature>